<protein>
    <recommendedName>
        <fullName evidence="3">PDZ domain-containing protein</fullName>
    </recommendedName>
</protein>
<dbReference type="AlphaFoldDB" id="A0A0B4XQU4"/>
<dbReference type="KEGG" id="apac:S7S_10950"/>
<dbReference type="Gene3D" id="2.30.42.10">
    <property type="match status" value="1"/>
</dbReference>
<organism evidence="1 2">
    <name type="scientific">Isoalcanivorax pacificus W11-5</name>
    <dbReference type="NCBI Taxonomy" id="391936"/>
    <lineage>
        <taxon>Bacteria</taxon>
        <taxon>Pseudomonadati</taxon>
        <taxon>Pseudomonadota</taxon>
        <taxon>Gammaproteobacteria</taxon>
        <taxon>Oceanospirillales</taxon>
        <taxon>Alcanivoracaceae</taxon>
        <taxon>Isoalcanivorax</taxon>
    </lineage>
</organism>
<evidence type="ECO:0000313" key="1">
    <source>
        <dbReference type="EMBL" id="AJD48602.1"/>
    </source>
</evidence>
<proteinExistence type="predicted"/>
<evidence type="ECO:0000313" key="2">
    <source>
        <dbReference type="Proteomes" id="UP000006764"/>
    </source>
</evidence>
<dbReference type="SUPFAM" id="SSF50156">
    <property type="entry name" value="PDZ domain-like"/>
    <property type="match status" value="1"/>
</dbReference>
<gene>
    <name evidence="1" type="ORF">S7S_10950</name>
</gene>
<accession>A0A0B4XQU4</accession>
<sequence>MRVLKGSVIGLGLLLQAGVVAAVDFLDPNTSFFSVENFTYFDGSEVQHFNVAGYYTRAAGDVPARIAILPRLGADISRLEVIDRQGRMVPGGEVADASQISVLRIPLRYRGALPNASEGAAVAAQVSGNPIASLHPEPLLNGGFPVVYPPAQMSPTGGMVISDTQQYMAQVQAQKQFLDEWQRMRVETASMDELTVRLVIDGEIVSERRLSGSAVLSSGTLPQLHIREPTTEQYNRLREGTYEVDVSYYFRDFQTGSIVANYDFRRFMSQFVERSRQAVTTSRSSGWSIFNIGSRRTSVRQHVRESDNMNSTFDSRTNTVVEMVDADEALIEQFERRFFPPLSQQQVVENHLAAAREADAAGNAELAKAHRDYVAALNSGDKDSEMDAVGAAAALASGNYALFVAKGVRFSSSSSSMADSFHQVLSAQSQESGGENWTSSHSRSARRRVSVWLTPSAERAYRPWMGICHLQFVSGHLYGQPHVYVVPTCLANGGPAHRAGLWPGMWIARMGGRSIRNLGQMEQLLEQYEPDETLVLDVLGANNQLERLQLRLGQGLEIVD</sequence>
<dbReference type="Proteomes" id="UP000006764">
    <property type="component" value="Chromosome"/>
</dbReference>
<name>A0A0B4XQU4_9GAMM</name>
<dbReference type="InterPro" id="IPR036034">
    <property type="entry name" value="PDZ_sf"/>
</dbReference>
<evidence type="ECO:0008006" key="3">
    <source>
        <dbReference type="Google" id="ProtNLM"/>
    </source>
</evidence>
<reference evidence="1 2" key="1">
    <citation type="journal article" date="2012" name="J. Bacteriol.">
        <title>Genome sequence of an alkane-degrading bacterium, Alcanivorax pacificus type strain W11-5, isolated from deep sea sediment.</title>
        <authorList>
            <person name="Lai Q."/>
            <person name="Shao Z."/>
        </authorList>
    </citation>
    <scope>NUCLEOTIDE SEQUENCE [LARGE SCALE GENOMIC DNA]</scope>
    <source>
        <strain evidence="1 2">W11-5</strain>
    </source>
</reference>
<dbReference type="EMBL" id="CP004387">
    <property type="protein sequence ID" value="AJD48602.1"/>
    <property type="molecule type" value="Genomic_DNA"/>
</dbReference>
<dbReference type="HOGENOM" id="CLU_486308_0_0_6"/>
<keyword evidence="2" id="KW-1185">Reference proteome</keyword>